<dbReference type="PANTHER" id="PTHR30346:SF0">
    <property type="entry name" value="HCA OPERON TRANSCRIPTIONAL ACTIVATOR HCAR"/>
    <property type="match status" value="1"/>
</dbReference>
<dbReference type="InterPro" id="IPR000847">
    <property type="entry name" value="LysR_HTH_N"/>
</dbReference>
<sequence length="318" mass="34628">MELREVEVFLALAEELHFGRAAARLRLTQGRVSQTIRALETEVGGSLFERTNRQVRLTPLGARFREGAQRGYDELRRALRDTRAAARNVTGRLSIAYLPSIGNDLVTRIVRTFEAGHPECRVYLHTLFPSRKIDLEPTLLEGDTDIALSWSPGGDGAAVASPRLVVGPVLAEVPRAVLVPADHPLAAYESVSLEDLVDYVLINPSNAAPQWQRELWTPSVTPSGKRLRLTADDVVAMTHHDELTADDVLTLVARGHGLHLTVATLLEHIPFPGLAAVPVRDMPPMALVPVWSATAENPAIRAFAEAAVLALTPATSHD</sequence>
<dbReference type="InterPro" id="IPR036388">
    <property type="entry name" value="WH-like_DNA-bd_sf"/>
</dbReference>
<dbReference type="Pfam" id="PF03466">
    <property type="entry name" value="LysR_substrate"/>
    <property type="match status" value="1"/>
</dbReference>
<comment type="similarity">
    <text evidence="1">Belongs to the LysR transcriptional regulatory family.</text>
</comment>
<proteinExistence type="inferred from homology"/>
<evidence type="ECO:0000256" key="4">
    <source>
        <dbReference type="ARBA" id="ARBA00023163"/>
    </source>
</evidence>
<evidence type="ECO:0000313" key="7">
    <source>
        <dbReference type="Proteomes" id="UP001597478"/>
    </source>
</evidence>
<evidence type="ECO:0000256" key="2">
    <source>
        <dbReference type="ARBA" id="ARBA00023015"/>
    </source>
</evidence>
<dbReference type="PROSITE" id="PS50931">
    <property type="entry name" value="HTH_LYSR"/>
    <property type="match status" value="1"/>
</dbReference>
<protein>
    <submittedName>
        <fullName evidence="6">LysR family transcriptional regulator</fullName>
    </submittedName>
</protein>
<accession>A0ABW5W625</accession>
<dbReference type="Proteomes" id="UP001597478">
    <property type="component" value="Unassembled WGS sequence"/>
</dbReference>
<dbReference type="RefSeq" id="WP_377389801.1">
    <property type="nucleotide sequence ID" value="NZ_JBHSAN010000018.1"/>
</dbReference>
<keyword evidence="4" id="KW-0804">Transcription</keyword>
<evidence type="ECO:0000259" key="5">
    <source>
        <dbReference type="PROSITE" id="PS50931"/>
    </source>
</evidence>
<dbReference type="Gene3D" id="1.10.10.10">
    <property type="entry name" value="Winged helix-like DNA-binding domain superfamily/Winged helix DNA-binding domain"/>
    <property type="match status" value="1"/>
</dbReference>
<dbReference type="PANTHER" id="PTHR30346">
    <property type="entry name" value="TRANSCRIPTIONAL DUAL REGULATOR HCAR-RELATED"/>
    <property type="match status" value="1"/>
</dbReference>
<gene>
    <name evidence="6" type="ORF">ACFS2C_05805</name>
</gene>
<dbReference type="Gene3D" id="3.40.190.10">
    <property type="entry name" value="Periplasmic binding protein-like II"/>
    <property type="match status" value="2"/>
</dbReference>
<keyword evidence="3" id="KW-0238">DNA-binding</keyword>
<evidence type="ECO:0000256" key="3">
    <source>
        <dbReference type="ARBA" id="ARBA00023125"/>
    </source>
</evidence>
<name>A0ABW5W625_9PSEU</name>
<comment type="caution">
    <text evidence="6">The sequence shown here is derived from an EMBL/GenBank/DDBJ whole genome shotgun (WGS) entry which is preliminary data.</text>
</comment>
<keyword evidence="2" id="KW-0805">Transcription regulation</keyword>
<keyword evidence="7" id="KW-1185">Reference proteome</keyword>
<reference evidence="7" key="1">
    <citation type="journal article" date="2019" name="Int. J. Syst. Evol. Microbiol.">
        <title>The Global Catalogue of Microorganisms (GCM) 10K type strain sequencing project: providing services to taxonomists for standard genome sequencing and annotation.</title>
        <authorList>
            <consortium name="The Broad Institute Genomics Platform"/>
            <consortium name="The Broad Institute Genome Sequencing Center for Infectious Disease"/>
            <person name="Wu L."/>
            <person name="Ma J."/>
        </authorList>
    </citation>
    <scope>NUCLEOTIDE SEQUENCE [LARGE SCALE GENOMIC DNA]</scope>
    <source>
        <strain evidence="7">IBRC-M 10906</strain>
    </source>
</reference>
<dbReference type="SUPFAM" id="SSF53850">
    <property type="entry name" value="Periplasmic binding protein-like II"/>
    <property type="match status" value="1"/>
</dbReference>
<organism evidence="6 7">
    <name type="scientific">Prauserella oleivorans</name>
    <dbReference type="NCBI Taxonomy" id="1478153"/>
    <lineage>
        <taxon>Bacteria</taxon>
        <taxon>Bacillati</taxon>
        <taxon>Actinomycetota</taxon>
        <taxon>Actinomycetes</taxon>
        <taxon>Pseudonocardiales</taxon>
        <taxon>Pseudonocardiaceae</taxon>
        <taxon>Prauserella</taxon>
    </lineage>
</organism>
<dbReference type="InterPro" id="IPR005119">
    <property type="entry name" value="LysR_subst-bd"/>
</dbReference>
<dbReference type="SUPFAM" id="SSF46785">
    <property type="entry name" value="Winged helix' DNA-binding domain"/>
    <property type="match status" value="1"/>
</dbReference>
<evidence type="ECO:0000313" key="6">
    <source>
        <dbReference type="EMBL" id="MFD2798904.1"/>
    </source>
</evidence>
<dbReference type="InterPro" id="IPR036390">
    <property type="entry name" value="WH_DNA-bd_sf"/>
</dbReference>
<dbReference type="EMBL" id="JBHUOF010000006">
    <property type="protein sequence ID" value="MFD2798904.1"/>
    <property type="molecule type" value="Genomic_DNA"/>
</dbReference>
<evidence type="ECO:0000256" key="1">
    <source>
        <dbReference type="ARBA" id="ARBA00009437"/>
    </source>
</evidence>
<feature type="domain" description="HTH lysR-type" evidence="5">
    <location>
        <begin position="1"/>
        <end position="58"/>
    </location>
</feature>
<dbReference type="PRINTS" id="PR00039">
    <property type="entry name" value="HTHLYSR"/>
</dbReference>
<dbReference type="Pfam" id="PF00126">
    <property type="entry name" value="HTH_1"/>
    <property type="match status" value="1"/>
</dbReference>